<feature type="non-terminal residue" evidence="1">
    <location>
        <position position="1"/>
    </location>
</feature>
<protein>
    <submittedName>
        <fullName evidence="1">Uncharacterized protein</fullName>
    </submittedName>
</protein>
<name>X0XPD5_9ZZZZ</name>
<evidence type="ECO:0000313" key="1">
    <source>
        <dbReference type="EMBL" id="GAG45024.1"/>
    </source>
</evidence>
<comment type="caution">
    <text evidence="1">The sequence shown here is derived from an EMBL/GenBank/DDBJ whole genome shotgun (WGS) entry which is preliminary data.</text>
</comment>
<dbReference type="EMBL" id="BARS01055371">
    <property type="protein sequence ID" value="GAG45024.1"/>
    <property type="molecule type" value="Genomic_DNA"/>
</dbReference>
<sequence>DPSGISATTLWKLDFIGGDPTEASAIAEYYGSTRTQSWCIVNPADDEYWMRVTDRVGGNNPANYTISDGSSERSLGEAFQINEPPPYISVDTFGDIAPSQRNASFNVEICKDNGSGLPDGSWALRGVSLESVLNGSYEPPPTAGSVPWEAYFQLPLQFTNDYVYRFTPQSGAVIPVGGVSIRFTAPLTGEFAMVFNASADLVGM</sequence>
<reference evidence="1" key="1">
    <citation type="journal article" date="2014" name="Front. Microbiol.">
        <title>High frequency of phylogenetically diverse reductive dehalogenase-homologous genes in deep subseafloor sedimentary metagenomes.</title>
        <authorList>
            <person name="Kawai M."/>
            <person name="Futagami T."/>
            <person name="Toyoda A."/>
            <person name="Takaki Y."/>
            <person name="Nishi S."/>
            <person name="Hori S."/>
            <person name="Arai W."/>
            <person name="Tsubouchi T."/>
            <person name="Morono Y."/>
            <person name="Uchiyama I."/>
            <person name="Ito T."/>
            <person name="Fujiyama A."/>
            <person name="Inagaki F."/>
            <person name="Takami H."/>
        </authorList>
    </citation>
    <scope>NUCLEOTIDE SEQUENCE</scope>
    <source>
        <strain evidence="1">Expedition CK06-06</strain>
    </source>
</reference>
<dbReference type="AlphaFoldDB" id="X0XPD5"/>
<gene>
    <name evidence="1" type="ORF">S01H1_81763</name>
</gene>
<organism evidence="1">
    <name type="scientific">marine sediment metagenome</name>
    <dbReference type="NCBI Taxonomy" id="412755"/>
    <lineage>
        <taxon>unclassified sequences</taxon>
        <taxon>metagenomes</taxon>
        <taxon>ecological metagenomes</taxon>
    </lineage>
</organism>
<accession>X0XPD5</accession>
<feature type="non-terminal residue" evidence="1">
    <location>
        <position position="204"/>
    </location>
</feature>
<proteinExistence type="predicted"/>